<accession>A0A9X3L9W7</accession>
<reference evidence="3" key="1">
    <citation type="submission" date="2022-05" db="EMBL/GenBank/DDBJ databases">
        <authorList>
            <person name="Colautti A."/>
            <person name="Iacumin L."/>
        </authorList>
    </citation>
    <scope>NUCLEOTIDE SEQUENCE</scope>
    <source>
        <strain evidence="3">DSM 30747</strain>
    </source>
</reference>
<dbReference type="InterPro" id="IPR019076">
    <property type="entry name" value="Spore_lipoprot_YhcN/YlaJ-like"/>
</dbReference>
<feature type="region of interest" description="Disordered" evidence="1">
    <location>
        <begin position="28"/>
        <end position="78"/>
    </location>
</feature>
<dbReference type="EMBL" id="JAMKBI010000007">
    <property type="protein sequence ID" value="MCZ8533830.1"/>
    <property type="molecule type" value="Genomic_DNA"/>
</dbReference>
<dbReference type="PROSITE" id="PS51257">
    <property type="entry name" value="PROKAR_LIPOPROTEIN"/>
    <property type="match status" value="1"/>
</dbReference>
<evidence type="ECO:0000313" key="4">
    <source>
        <dbReference type="Proteomes" id="UP001152172"/>
    </source>
</evidence>
<dbReference type="RefSeq" id="WP_269922104.1">
    <property type="nucleotide sequence ID" value="NZ_JAMKBI010000007.1"/>
</dbReference>
<dbReference type="Pfam" id="PF09580">
    <property type="entry name" value="Spore_YhcN_YlaJ"/>
    <property type="match status" value="1"/>
</dbReference>
<keyword evidence="4" id="KW-1185">Reference proteome</keyword>
<feature type="signal peptide" evidence="2">
    <location>
        <begin position="1"/>
        <end position="19"/>
    </location>
</feature>
<dbReference type="GO" id="GO:0030435">
    <property type="term" value="P:sporulation resulting in formation of a cellular spore"/>
    <property type="evidence" value="ECO:0007669"/>
    <property type="project" value="InterPro"/>
</dbReference>
<dbReference type="Proteomes" id="UP001152172">
    <property type="component" value="Unassembled WGS sequence"/>
</dbReference>
<feature type="compositionally biased region" description="Polar residues" evidence="1">
    <location>
        <begin position="62"/>
        <end position="76"/>
    </location>
</feature>
<feature type="compositionally biased region" description="Low complexity" evidence="1">
    <location>
        <begin position="33"/>
        <end position="61"/>
    </location>
</feature>
<protein>
    <submittedName>
        <fullName evidence="3">YhcN/YlaJ family sporulation lipoprotein</fullName>
    </submittedName>
</protein>
<evidence type="ECO:0000313" key="3">
    <source>
        <dbReference type="EMBL" id="MCZ8533830.1"/>
    </source>
</evidence>
<proteinExistence type="predicted"/>
<name>A0A9X3L9W7_9BACI</name>
<keyword evidence="3" id="KW-0449">Lipoprotein</keyword>
<dbReference type="AlphaFoldDB" id="A0A9X3L9W7"/>
<organism evidence="3 4">
    <name type="scientific">Psychrobacillus psychrodurans</name>
    <dbReference type="NCBI Taxonomy" id="126157"/>
    <lineage>
        <taxon>Bacteria</taxon>
        <taxon>Bacillati</taxon>
        <taxon>Bacillota</taxon>
        <taxon>Bacilli</taxon>
        <taxon>Bacillales</taxon>
        <taxon>Bacillaceae</taxon>
        <taxon>Psychrobacillus</taxon>
    </lineage>
</organism>
<comment type="caution">
    <text evidence="3">The sequence shown here is derived from an EMBL/GenBank/DDBJ whole genome shotgun (WGS) entry which is preliminary data.</text>
</comment>
<gene>
    <name evidence="3" type="ORF">M9R61_10960</name>
</gene>
<evidence type="ECO:0000256" key="2">
    <source>
        <dbReference type="SAM" id="SignalP"/>
    </source>
</evidence>
<keyword evidence="2" id="KW-0732">Signal</keyword>
<feature type="chain" id="PRO_5040901637" evidence="2">
    <location>
        <begin position="20"/>
        <end position="185"/>
    </location>
</feature>
<dbReference type="NCBIfam" id="TIGR02898">
    <property type="entry name" value="spore_YhcN_YlaJ"/>
    <property type="match status" value="1"/>
</dbReference>
<evidence type="ECO:0000256" key="1">
    <source>
        <dbReference type="SAM" id="MobiDB-lite"/>
    </source>
</evidence>
<sequence>MNKLLKIIFMMLLIGILTACGNNNNDEAKDNGTDNATENTDTANEGANGTDAGTTNDDATNSGTSDEGATNNTEAQNVEVADEVADVITELEEVESASVLVTDNNAYVAVELSEGTEETEEIKTKISDAAKAENADFNNVYVSANPDFSQQFRDYGDRIRADEPVEGFFDEFTDTVERVFPDQAK</sequence>
<dbReference type="InterPro" id="IPR014247">
    <property type="entry name" value="Spore_lipoprot_YhcN/YlaJ"/>
</dbReference>